<feature type="compositionally biased region" description="Basic residues" evidence="1">
    <location>
        <begin position="464"/>
        <end position="483"/>
    </location>
</feature>
<accession>A0AAV4BZC4</accession>
<reference evidence="3 4" key="1">
    <citation type="journal article" date="2021" name="Elife">
        <title>Chloroplast acquisition without the gene transfer in kleptoplastic sea slugs, Plakobranchus ocellatus.</title>
        <authorList>
            <person name="Maeda T."/>
            <person name="Takahashi S."/>
            <person name="Yoshida T."/>
            <person name="Shimamura S."/>
            <person name="Takaki Y."/>
            <person name="Nagai Y."/>
            <person name="Toyoda A."/>
            <person name="Suzuki Y."/>
            <person name="Arimoto A."/>
            <person name="Ishii H."/>
            <person name="Satoh N."/>
            <person name="Nishiyama T."/>
            <person name="Hasebe M."/>
            <person name="Maruyama T."/>
            <person name="Minagawa J."/>
            <person name="Obokata J."/>
            <person name="Shigenobu S."/>
        </authorList>
    </citation>
    <scope>NUCLEOTIDE SEQUENCE [LARGE SCALE GENOMIC DNA]</scope>
</reference>
<dbReference type="SUPFAM" id="SSF57184">
    <property type="entry name" value="Growth factor receptor domain"/>
    <property type="match status" value="1"/>
</dbReference>
<keyword evidence="2" id="KW-1133">Transmembrane helix</keyword>
<feature type="region of interest" description="Disordered" evidence="1">
    <location>
        <begin position="262"/>
        <end position="388"/>
    </location>
</feature>
<keyword evidence="2" id="KW-0472">Membrane</keyword>
<feature type="compositionally biased region" description="Pro residues" evidence="1">
    <location>
        <begin position="314"/>
        <end position="337"/>
    </location>
</feature>
<keyword evidence="2" id="KW-0812">Transmembrane</keyword>
<dbReference type="InterPro" id="IPR009030">
    <property type="entry name" value="Growth_fac_rcpt_cys_sf"/>
</dbReference>
<dbReference type="Proteomes" id="UP000735302">
    <property type="component" value="Unassembled WGS sequence"/>
</dbReference>
<dbReference type="InterPro" id="IPR006212">
    <property type="entry name" value="Furin_repeat"/>
</dbReference>
<sequence>MGTSAHHMRRNGSSARGGHGSHGDHRVNDDARAGIRGPGPSHGPTFTCAGVTSNGICIGFKGVFPYERTECKPGFFKMDEKCVDLCPQHYFGSVQAVQLATPIKPNSTKPLLHTQGVCKPCHESCLTCKSSEAQDCFQCANGFERKGDLCEKKMIWDMLDPDVMKHLAWAIIICIAAILLFSVIFGLLQARERGRLCWQTKPNYVPDWSKGHYDGVTPPGWRGSKCLPLPDPPSYTTTTADTVIGWRKDCLDTALTTAHSSSLRSGSLHTANDSGVSSTRSSGGGSSSPPPSTISSPGSRNSPGWRHITGKSAPLPPLPIPSSLPLLSPPSPPPLPPTDLLDWGGFTNRRGEMAHGEGMIPPPPSWRDQHPQMDSEPPPLPPRPSRPVEAFWEAAGPGTGTHFLSAAGSSIARPDDICPNMEDDDANCVQEAGMILDPGSNWLKERPFTGARHSSSNRKDDRRHCHHRHHHKDPHSNHHHQRRHYSAGLMPAYSPTRIHHEDHDSECDDEVRRLYHHHHPHEGMLSLDRSIDTDTERVDPKFAAHTPPPPTPPPAKISPSQRQHQNQRHQLQNLYPAHKHHKYKGTPSPNSSSPSSSGAQDV</sequence>
<evidence type="ECO:0000256" key="1">
    <source>
        <dbReference type="SAM" id="MobiDB-lite"/>
    </source>
</evidence>
<proteinExistence type="predicted"/>
<feature type="region of interest" description="Disordered" evidence="1">
    <location>
        <begin position="539"/>
        <end position="602"/>
    </location>
</feature>
<comment type="caution">
    <text evidence="3">The sequence shown here is derived from an EMBL/GenBank/DDBJ whole genome shotgun (WGS) entry which is preliminary data.</text>
</comment>
<gene>
    <name evidence="3" type="ORF">PoB_005240100</name>
</gene>
<dbReference type="AlphaFoldDB" id="A0AAV4BZC4"/>
<feature type="region of interest" description="Disordered" evidence="1">
    <location>
        <begin position="440"/>
        <end position="483"/>
    </location>
</feature>
<dbReference type="EMBL" id="BLXT01005777">
    <property type="protein sequence ID" value="GFO25896.1"/>
    <property type="molecule type" value="Genomic_DNA"/>
</dbReference>
<feature type="compositionally biased region" description="Pro residues" evidence="1">
    <location>
        <begin position="376"/>
        <end position="385"/>
    </location>
</feature>
<dbReference type="SMART" id="SM00261">
    <property type="entry name" value="FU"/>
    <property type="match status" value="1"/>
</dbReference>
<feature type="compositionally biased region" description="Polar residues" evidence="1">
    <location>
        <begin position="262"/>
        <end position="273"/>
    </location>
</feature>
<feature type="compositionally biased region" description="Low complexity" evidence="1">
    <location>
        <begin position="587"/>
        <end position="602"/>
    </location>
</feature>
<name>A0AAV4BZC4_9GAST</name>
<organism evidence="3 4">
    <name type="scientific">Plakobranchus ocellatus</name>
    <dbReference type="NCBI Taxonomy" id="259542"/>
    <lineage>
        <taxon>Eukaryota</taxon>
        <taxon>Metazoa</taxon>
        <taxon>Spiralia</taxon>
        <taxon>Lophotrochozoa</taxon>
        <taxon>Mollusca</taxon>
        <taxon>Gastropoda</taxon>
        <taxon>Heterobranchia</taxon>
        <taxon>Euthyneura</taxon>
        <taxon>Panpulmonata</taxon>
        <taxon>Sacoglossa</taxon>
        <taxon>Placobranchoidea</taxon>
        <taxon>Plakobranchidae</taxon>
        <taxon>Plakobranchus</taxon>
    </lineage>
</organism>
<feature type="compositionally biased region" description="Basic and acidic residues" evidence="1">
    <location>
        <begin position="21"/>
        <end position="33"/>
    </location>
</feature>
<keyword evidence="4" id="KW-1185">Reference proteome</keyword>
<evidence type="ECO:0000256" key="2">
    <source>
        <dbReference type="SAM" id="Phobius"/>
    </source>
</evidence>
<feature type="compositionally biased region" description="Basic residues" evidence="1">
    <location>
        <begin position="1"/>
        <end position="10"/>
    </location>
</feature>
<protein>
    <submittedName>
        <fullName evidence="3">Furin-like</fullName>
    </submittedName>
</protein>
<dbReference type="CDD" id="cd00064">
    <property type="entry name" value="FU"/>
    <property type="match status" value="1"/>
</dbReference>
<evidence type="ECO:0000313" key="3">
    <source>
        <dbReference type="EMBL" id="GFO25896.1"/>
    </source>
</evidence>
<feature type="transmembrane region" description="Helical" evidence="2">
    <location>
        <begin position="167"/>
        <end position="188"/>
    </location>
</feature>
<feature type="compositionally biased region" description="Low complexity" evidence="1">
    <location>
        <begin position="561"/>
        <end position="574"/>
    </location>
</feature>
<feature type="region of interest" description="Disordered" evidence="1">
    <location>
        <begin position="1"/>
        <end position="39"/>
    </location>
</feature>
<feature type="compositionally biased region" description="Pro residues" evidence="1">
    <location>
        <begin position="546"/>
        <end position="556"/>
    </location>
</feature>
<evidence type="ECO:0000313" key="4">
    <source>
        <dbReference type="Proteomes" id="UP000735302"/>
    </source>
</evidence>